<dbReference type="GO" id="GO:0008168">
    <property type="term" value="F:methyltransferase activity"/>
    <property type="evidence" value="ECO:0007669"/>
    <property type="project" value="UniProtKB-KW"/>
</dbReference>
<dbReference type="Gene3D" id="3.40.50.150">
    <property type="entry name" value="Vaccinia Virus protein VP39"/>
    <property type="match status" value="1"/>
</dbReference>
<dbReference type="InterPro" id="IPR029063">
    <property type="entry name" value="SAM-dependent_MTases_sf"/>
</dbReference>
<dbReference type="Proteomes" id="UP000584931">
    <property type="component" value="Unassembled WGS sequence"/>
</dbReference>
<protein>
    <submittedName>
        <fullName evidence="3">Putative O-methyltransferase YrrM</fullName>
    </submittedName>
</protein>
<dbReference type="Pfam" id="PF13649">
    <property type="entry name" value="Methyltransf_25"/>
    <property type="match status" value="1"/>
</dbReference>
<dbReference type="RefSeq" id="WP_179809782.1">
    <property type="nucleotide sequence ID" value="NZ_JACCHL010000001.1"/>
</dbReference>
<dbReference type="CDD" id="cd02440">
    <property type="entry name" value="AdoMet_MTases"/>
    <property type="match status" value="1"/>
</dbReference>
<keyword evidence="3" id="KW-0489">Methyltransferase</keyword>
<dbReference type="SUPFAM" id="SSF53335">
    <property type="entry name" value="S-adenosyl-L-methionine-dependent methyltransferases"/>
    <property type="match status" value="1"/>
</dbReference>
<reference evidence="3 4" key="1">
    <citation type="submission" date="2020-07" db="EMBL/GenBank/DDBJ databases">
        <title>Sequencing the genomes of 1000 actinobacteria strains.</title>
        <authorList>
            <person name="Klenk H.-P."/>
        </authorList>
    </citation>
    <scope>NUCLEOTIDE SEQUENCE [LARGE SCALE GENOMIC DNA]</scope>
    <source>
        <strain evidence="3 4">DSM 45278</strain>
    </source>
</reference>
<accession>A0A7Y9XAJ4</accession>
<dbReference type="PANTHER" id="PTHR18895:SF74">
    <property type="entry name" value="MTRF1L RELEASE FACTOR GLUTAMINE METHYLTRANSFERASE"/>
    <property type="match status" value="1"/>
</dbReference>
<gene>
    <name evidence="3" type="ORF">HNR06_001840</name>
</gene>
<organism evidence="3 4">
    <name type="scientific">Nocardiopsis sinuspersici</name>
    <dbReference type="NCBI Taxonomy" id="501010"/>
    <lineage>
        <taxon>Bacteria</taxon>
        <taxon>Bacillati</taxon>
        <taxon>Actinomycetota</taxon>
        <taxon>Actinomycetes</taxon>
        <taxon>Streptosporangiales</taxon>
        <taxon>Nocardiopsidaceae</taxon>
        <taxon>Nocardiopsis</taxon>
    </lineage>
</organism>
<dbReference type="EMBL" id="JACCHL010000001">
    <property type="protein sequence ID" value="NYH52251.1"/>
    <property type="molecule type" value="Genomic_DNA"/>
</dbReference>
<proteinExistence type="predicted"/>
<feature type="region of interest" description="Disordered" evidence="1">
    <location>
        <begin position="1"/>
        <end position="25"/>
    </location>
</feature>
<evidence type="ECO:0000313" key="3">
    <source>
        <dbReference type="EMBL" id="NYH52251.1"/>
    </source>
</evidence>
<feature type="domain" description="Methyltransferase" evidence="2">
    <location>
        <begin position="155"/>
        <end position="248"/>
    </location>
</feature>
<evidence type="ECO:0000256" key="1">
    <source>
        <dbReference type="SAM" id="MobiDB-lite"/>
    </source>
</evidence>
<evidence type="ECO:0000259" key="2">
    <source>
        <dbReference type="Pfam" id="PF13649"/>
    </source>
</evidence>
<dbReference type="InterPro" id="IPR050320">
    <property type="entry name" value="N5-glutamine_MTase"/>
</dbReference>
<keyword evidence="3" id="KW-0808">Transferase</keyword>
<dbReference type="AlphaFoldDB" id="A0A7Y9XAJ4"/>
<name>A0A7Y9XAJ4_9ACTN</name>
<evidence type="ECO:0000313" key="4">
    <source>
        <dbReference type="Proteomes" id="UP000584931"/>
    </source>
</evidence>
<comment type="caution">
    <text evidence="3">The sequence shown here is derived from an EMBL/GenBank/DDBJ whole genome shotgun (WGS) entry which is preliminary data.</text>
</comment>
<dbReference type="PANTHER" id="PTHR18895">
    <property type="entry name" value="HEMK METHYLTRANSFERASE"/>
    <property type="match status" value="1"/>
</dbReference>
<dbReference type="GO" id="GO:0032259">
    <property type="term" value="P:methylation"/>
    <property type="evidence" value="ECO:0007669"/>
    <property type="project" value="UniProtKB-KW"/>
</dbReference>
<sequence length="318" mass="33533">MANAGPDPDPDSDSDPATAGPGPAARVDAWLNGAWTLAALAAAAEGRPLPREHGRLLAAAGCAEPDGDGWRLLPAYRALLAGPSGRPAFPRRVARQLGQAADAAVGRDGREEEDDAALLQEGAASGERMGAFLDLLREHVAGFGDLLEKDGLRFLDVGTGVGAVAAAVLDRVPGSSAVGLDVEPRALRLAEHHLAERGLGDRVELRLLDVADLSERGAYDLAWFPLAALAPDAVGRALPRVREALRPGARLLTATVLRDDPADDVLREAVVRWRMSLGRITPWGPQEAARELAAAGYRDVRCVRTPERVLTLVTARAP</sequence>
<dbReference type="InterPro" id="IPR041698">
    <property type="entry name" value="Methyltransf_25"/>
</dbReference>